<organism evidence="5 6">
    <name type="scientific">Microbacterium kribbense</name>
    <dbReference type="NCBI Taxonomy" id="433645"/>
    <lineage>
        <taxon>Bacteria</taxon>
        <taxon>Bacillati</taxon>
        <taxon>Actinomycetota</taxon>
        <taxon>Actinomycetes</taxon>
        <taxon>Micrococcales</taxon>
        <taxon>Microbacteriaceae</taxon>
        <taxon>Microbacterium</taxon>
    </lineage>
</organism>
<feature type="transmembrane region" description="Helical" evidence="3">
    <location>
        <begin position="94"/>
        <end position="117"/>
    </location>
</feature>
<reference evidence="6" key="1">
    <citation type="journal article" date="2019" name="Int. J. Syst. Evol. Microbiol.">
        <title>The Global Catalogue of Microorganisms (GCM) 10K type strain sequencing project: providing services to taxonomists for standard genome sequencing and annotation.</title>
        <authorList>
            <consortium name="The Broad Institute Genomics Platform"/>
            <consortium name="The Broad Institute Genome Sequencing Center for Infectious Disease"/>
            <person name="Wu L."/>
            <person name="Ma J."/>
        </authorList>
    </citation>
    <scope>NUCLEOTIDE SEQUENCE [LARGE SCALE GENOMIC DNA]</scope>
    <source>
        <strain evidence="6">JCM 16950</strain>
    </source>
</reference>
<dbReference type="Pfam" id="PF18936">
    <property type="entry name" value="DUF5684"/>
    <property type="match status" value="1"/>
</dbReference>
<dbReference type="Proteomes" id="UP001500540">
    <property type="component" value="Unassembled WGS sequence"/>
</dbReference>
<dbReference type="Gene3D" id="2.60.200.20">
    <property type="match status" value="1"/>
</dbReference>
<sequence>MSDSAAAAAVSSILISLVFALALYVWTALALQAVFRKSGEQGWKAWVPFYNIATLLRLGGFSEWLVLLILVPGVGAAALFVLEVIACHRINRGFGFGAGMTVLAALLFPVWASVVGWGSSRWVGPVPGGARAVGPMRTGAPRPPAHAASAQAQAQALGWYQSSPGAAPTPIPPAPGFAPSGFAPAPGPAPQGLLPPRPPLPGAAAPGPVTSVPGREPVVIVPADTGLDDDSASMPRHRASFTEPGAEWADSAAPAASAASTPRAAPAASRRTVLGDAAPAAPRHAVSDADQGYLDEDGFDHDVEPPAAPVAPAAQANPWAPPAATRPPLRADEPYGFSDTSGEVSAVAGAPSLGAPMSARSSVSARREAPELPDAESAFDETIIAVRKRTPWVLVPPLGASVPITQDVLILGRRPSSDPTYPDAQLISIADETRTMSKTHARLELHDGTWVITDLDSTNGVVLIDVDGSEIEAVAGRPLPVIERFLLGDAELRLSRDGA</sequence>
<dbReference type="InterPro" id="IPR008984">
    <property type="entry name" value="SMAD_FHA_dom_sf"/>
</dbReference>
<protein>
    <recommendedName>
        <fullName evidence="4">FHA domain-containing protein</fullName>
    </recommendedName>
</protein>
<evidence type="ECO:0000313" key="6">
    <source>
        <dbReference type="Proteomes" id="UP001500540"/>
    </source>
</evidence>
<proteinExistence type="predicted"/>
<feature type="transmembrane region" description="Helical" evidence="3">
    <location>
        <begin position="64"/>
        <end position="82"/>
    </location>
</feature>
<evidence type="ECO:0000259" key="4">
    <source>
        <dbReference type="PROSITE" id="PS50006"/>
    </source>
</evidence>
<evidence type="ECO:0000313" key="5">
    <source>
        <dbReference type="EMBL" id="GAA3774721.1"/>
    </source>
</evidence>
<feature type="compositionally biased region" description="Pro residues" evidence="2">
    <location>
        <begin position="185"/>
        <end position="201"/>
    </location>
</feature>
<feature type="compositionally biased region" description="Low complexity" evidence="2">
    <location>
        <begin position="251"/>
        <end position="272"/>
    </location>
</feature>
<gene>
    <name evidence="5" type="ORF">GCM10022240_28130</name>
</gene>
<evidence type="ECO:0000256" key="3">
    <source>
        <dbReference type="SAM" id="Phobius"/>
    </source>
</evidence>
<feature type="compositionally biased region" description="Pro residues" evidence="2">
    <location>
        <begin position="167"/>
        <end position="176"/>
    </location>
</feature>
<accession>A0ABP7GZB3</accession>
<name>A0ABP7GZB3_9MICO</name>
<evidence type="ECO:0000256" key="2">
    <source>
        <dbReference type="SAM" id="MobiDB-lite"/>
    </source>
</evidence>
<dbReference type="SUPFAM" id="SSF49879">
    <property type="entry name" value="SMAD/FHA domain"/>
    <property type="match status" value="1"/>
</dbReference>
<dbReference type="EMBL" id="BAABAF010000009">
    <property type="protein sequence ID" value="GAA3774721.1"/>
    <property type="molecule type" value="Genomic_DNA"/>
</dbReference>
<keyword evidence="1" id="KW-0597">Phosphoprotein</keyword>
<dbReference type="Pfam" id="PF00498">
    <property type="entry name" value="FHA"/>
    <property type="match status" value="1"/>
</dbReference>
<keyword evidence="3" id="KW-1133">Transmembrane helix</keyword>
<feature type="region of interest" description="Disordered" evidence="2">
    <location>
        <begin position="161"/>
        <end position="362"/>
    </location>
</feature>
<dbReference type="InterPro" id="IPR000253">
    <property type="entry name" value="FHA_dom"/>
</dbReference>
<keyword evidence="6" id="KW-1185">Reference proteome</keyword>
<comment type="caution">
    <text evidence="5">The sequence shown here is derived from an EMBL/GenBank/DDBJ whole genome shotgun (WGS) entry which is preliminary data.</text>
</comment>
<dbReference type="InterPro" id="IPR043739">
    <property type="entry name" value="DUF5684"/>
</dbReference>
<dbReference type="PROSITE" id="PS50006">
    <property type="entry name" value="FHA_DOMAIN"/>
    <property type="match status" value="1"/>
</dbReference>
<keyword evidence="3" id="KW-0472">Membrane</keyword>
<dbReference type="CDD" id="cd00060">
    <property type="entry name" value="FHA"/>
    <property type="match status" value="1"/>
</dbReference>
<keyword evidence="3" id="KW-0812">Transmembrane</keyword>
<dbReference type="RefSeq" id="WP_344784711.1">
    <property type="nucleotide sequence ID" value="NZ_BAABAF010000009.1"/>
</dbReference>
<feature type="domain" description="FHA" evidence="4">
    <location>
        <begin position="409"/>
        <end position="463"/>
    </location>
</feature>
<evidence type="ECO:0000256" key="1">
    <source>
        <dbReference type="ARBA" id="ARBA00022553"/>
    </source>
</evidence>